<accession>A0A7S1T5S5</accession>
<dbReference type="InterPro" id="IPR008928">
    <property type="entry name" value="6-hairpin_glycosidase_sf"/>
</dbReference>
<dbReference type="SUPFAM" id="SSF48208">
    <property type="entry name" value="Six-hairpin glycosidases"/>
    <property type="match status" value="1"/>
</dbReference>
<evidence type="ECO:0000313" key="1">
    <source>
        <dbReference type="EMBL" id="CAD9221502.1"/>
    </source>
</evidence>
<name>A0A7S1T5S5_9RHOD</name>
<protein>
    <submittedName>
        <fullName evidence="1">Uncharacterized protein</fullName>
    </submittedName>
</protein>
<reference evidence="1" key="1">
    <citation type="submission" date="2021-01" db="EMBL/GenBank/DDBJ databases">
        <authorList>
            <person name="Corre E."/>
            <person name="Pelletier E."/>
            <person name="Niang G."/>
            <person name="Scheremetjew M."/>
            <person name="Finn R."/>
            <person name="Kale V."/>
            <person name="Holt S."/>
            <person name="Cochrane G."/>
            <person name="Meng A."/>
            <person name="Brown T."/>
            <person name="Cohen L."/>
        </authorList>
    </citation>
    <scope>NUCLEOTIDE SEQUENCE</scope>
    <source>
        <strain evidence="1">SAG 36.94</strain>
    </source>
</reference>
<organism evidence="1">
    <name type="scientific">Compsopogon caeruleus</name>
    <dbReference type="NCBI Taxonomy" id="31354"/>
    <lineage>
        <taxon>Eukaryota</taxon>
        <taxon>Rhodophyta</taxon>
        <taxon>Compsopogonophyceae</taxon>
        <taxon>Compsopogonales</taxon>
        <taxon>Compsopogonaceae</taxon>
        <taxon>Compsopogon</taxon>
    </lineage>
</organism>
<sequence>MKVAWLIWIKDHQVSGLGEFGIEVTEEPNGTGKVRFSIPGIRESMMYWQTAIDKSSNDKGISLSHESLVTIRVSAVRFAADKISDVWERLWAIRGTMCDDVQPNRQTQMSLSAAAEIIEKKFNLENWNEELGLYSSAVVSTDHKFYFQSGWTGSMMVTLPLALNCVEPRTRQRAIQNVRTFLTQAVIPSSKLFHGRLAADLKKWTHDYTFDARPGTEHFQRLTLVRRQVDCLYFLLRQLSLFRIALGFCAPESWTIVLREACDALVSTWKRCGQLGFFLDAETGDVAIGNSASASLFPAALVHAAELFDDPGYWNLSLTVAEKLHQTFIDDLGLTCGGPGDALMCADSESAYYLLESLVCIAEKGKSAGLSQHVIKLWVEKARQVAALFATWVVSYDFRFPPESVFGKTEMKTNGTVWANVQNKHSSVGVCTNSGSALLRLFRLTEDERYLTLLSDITSALAQFVSREDRLLYSFDGYANPSGWVNERVNLSDWDPPGPGGIIHESSWCEVTILLSALEIPGIYVDSTNSVVYCLDVVQVTSSSFRRHDGMCTIECSILNPSKFPALVRIMIESREQRRLPLEDGYFLRLEKVSIPAGGEITLHRALPVSNTNS</sequence>
<gene>
    <name evidence="1" type="ORF">CCAE0312_LOCUS332</name>
</gene>
<dbReference type="AlphaFoldDB" id="A0A7S1T5S5"/>
<proteinExistence type="predicted"/>
<dbReference type="EMBL" id="HBGH01000645">
    <property type="protein sequence ID" value="CAD9221502.1"/>
    <property type="molecule type" value="Transcribed_RNA"/>
</dbReference>
<dbReference type="GO" id="GO:0005975">
    <property type="term" value="P:carbohydrate metabolic process"/>
    <property type="evidence" value="ECO:0007669"/>
    <property type="project" value="InterPro"/>
</dbReference>